<organism evidence="1 2">
    <name type="scientific">Staphylococcus devriesei</name>
    <dbReference type="NCBI Taxonomy" id="586733"/>
    <lineage>
        <taxon>Bacteria</taxon>
        <taxon>Bacillati</taxon>
        <taxon>Bacillota</taxon>
        <taxon>Bacilli</taxon>
        <taxon>Bacillales</taxon>
        <taxon>Staphylococcaceae</taxon>
        <taxon>Staphylococcus</taxon>
    </lineage>
</organism>
<feature type="non-terminal residue" evidence="1">
    <location>
        <position position="1"/>
    </location>
</feature>
<evidence type="ECO:0000313" key="2">
    <source>
        <dbReference type="Proteomes" id="UP000242088"/>
    </source>
</evidence>
<sequence>KRVSPDIFTKRFNHYDFIMLNSDGLTDYVRGESIHESFNESLSLEEHGEQLIQLALNHDSKDNISVLLAAIVGDRL</sequence>
<protein>
    <submittedName>
        <fullName evidence="1">Protein phosphatase</fullName>
    </submittedName>
</protein>
<dbReference type="Gene3D" id="3.60.40.10">
    <property type="entry name" value="PPM-type phosphatase domain"/>
    <property type="match status" value="1"/>
</dbReference>
<dbReference type="RefSeq" id="WP_420902348.1">
    <property type="nucleotide sequence ID" value="NZ_PYZI01000049.1"/>
</dbReference>
<reference evidence="1 2" key="1">
    <citation type="journal article" date="2016" name="Front. Microbiol.">
        <title>Comprehensive Phylogenetic Analysis of Bovine Non-aureus Staphylococci Species Based on Whole-Genome Sequencing.</title>
        <authorList>
            <person name="Naushad S."/>
            <person name="Barkema H.W."/>
            <person name="Luby C."/>
            <person name="Condas L.A."/>
            <person name="Nobrega D.B."/>
            <person name="Carson D.A."/>
            <person name="De Buck J."/>
        </authorList>
    </citation>
    <scope>NUCLEOTIDE SEQUENCE [LARGE SCALE GENOMIC DNA]</scope>
    <source>
        <strain evidence="1 2">SNUC 1409</strain>
    </source>
</reference>
<evidence type="ECO:0000313" key="1">
    <source>
        <dbReference type="EMBL" id="PTF10415.1"/>
    </source>
</evidence>
<dbReference type="EMBL" id="PYZI01000049">
    <property type="protein sequence ID" value="PTF10415.1"/>
    <property type="molecule type" value="Genomic_DNA"/>
</dbReference>
<dbReference type="Proteomes" id="UP000242088">
    <property type="component" value="Unassembled WGS sequence"/>
</dbReference>
<keyword evidence="2" id="KW-1185">Reference proteome</keyword>
<accession>A0ABX5HYR4</accession>
<name>A0ABX5HYR4_9STAP</name>
<comment type="caution">
    <text evidence="1">The sequence shown here is derived from an EMBL/GenBank/DDBJ whole genome shotgun (WGS) entry which is preliminary data.</text>
</comment>
<gene>
    <name evidence="1" type="ORF">BUY47_11990</name>
</gene>
<proteinExistence type="predicted"/>
<dbReference type="InterPro" id="IPR036457">
    <property type="entry name" value="PPM-type-like_dom_sf"/>
</dbReference>
<dbReference type="SUPFAM" id="SSF81606">
    <property type="entry name" value="PP2C-like"/>
    <property type="match status" value="1"/>
</dbReference>